<keyword evidence="1" id="KW-0732">Signal</keyword>
<proteinExistence type="predicted"/>
<protein>
    <submittedName>
        <fullName evidence="2">Uncharacterized protein</fullName>
    </submittedName>
</protein>
<feature type="signal peptide" evidence="1">
    <location>
        <begin position="1"/>
        <end position="28"/>
    </location>
</feature>
<dbReference type="InParanoid" id="A0A482WF83"/>
<evidence type="ECO:0000256" key="1">
    <source>
        <dbReference type="SAM" id="SignalP"/>
    </source>
</evidence>
<feature type="chain" id="PRO_5019853252" evidence="1">
    <location>
        <begin position="29"/>
        <end position="107"/>
    </location>
</feature>
<keyword evidence="3" id="KW-1185">Reference proteome</keyword>
<dbReference type="Proteomes" id="UP000291343">
    <property type="component" value="Unassembled WGS sequence"/>
</dbReference>
<dbReference type="EMBL" id="QKKF02038031">
    <property type="protein sequence ID" value="RZF31876.1"/>
    <property type="molecule type" value="Genomic_DNA"/>
</dbReference>
<comment type="caution">
    <text evidence="2">The sequence shown here is derived from an EMBL/GenBank/DDBJ whole genome shotgun (WGS) entry which is preliminary data.</text>
</comment>
<accession>A0A482WF83</accession>
<sequence>MDRRIFLSISTLCAVFLASSIYIHCTEAAALPSFEDSKQLTELLDDAYNLGVTDPAFDRELRFLDYERWIYRHFPGFLVKWYIRRKEEKLKRDAAKKARNFTKKLGF</sequence>
<reference evidence="2 3" key="1">
    <citation type="journal article" date="2017" name="Gigascience">
        <title>Genome sequence of the small brown planthopper, Laodelphax striatellus.</title>
        <authorList>
            <person name="Zhu J."/>
            <person name="Jiang F."/>
            <person name="Wang X."/>
            <person name="Yang P."/>
            <person name="Bao Y."/>
            <person name="Zhao W."/>
            <person name="Wang W."/>
            <person name="Lu H."/>
            <person name="Wang Q."/>
            <person name="Cui N."/>
            <person name="Li J."/>
            <person name="Chen X."/>
            <person name="Luo L."/>
            <person name="Yu J."/>
            <person name="Kang L."/>
            <person name="Cui F."/>
        </authorList>
    </citation>
    <scope>NUCLEOTIDE SEQUENCE [LARGE SCALE GENOMIC DNA]</scope>
    <source>
        <strain evidence="2">Lst14</strain>
    </source>
</reference>
<organism evidence="2 3">
    <name type="scientific">Laodelphax striatellus</name>
    <name type="common">Small brown planthopper</name>
    <name type="synonym">Delphax striatella</name>
    <dbReference type="NCBI Taxonomy" id="195883"/>
    <lineage>
        <taxon>Eukaryota</taxon>
        <taxon>Metazoa</taxon>
        <taxon>Ecdysozoa</taxon>
        <taxon>Arthropoda</taxon>
        <taxon>Hexapoda</taxon>
        <taxon>Insecta</taxon>
        <taxon>Pterygota</taxon>
        <taxon>Neoptera</taxon>
        <taxon>Paraneoptera</taxon>
        <taxon>Hemiptera</taxon>
        <taxon>Auchenorrhyncha</taxon>
        <taxon>Fulgoroidea</taxon>
        <taxon>Delphacidae</taxon>
        <taxon>Criomorphinae</taxon>
        <taxon>Laodelphax</taxon>
    </lineage>
</organism>
<dbReference type="AlphaFoldDB" id="A0A482WF83"/>
<name>A0A482WF83_LAOST</name>
<gene>
    <name evidence="2" type="ORF">LSTR_LSTR015448</name>
</gene>
<evidence type="ECO:0000313" key="3">
    <source>
        <dbReference type="Proteomes" id="UP000291343"/>
    </source>
</evidence>
<evidence type="ECO:0000313" key="2">
    <source>
        <dbReference type="EMBL" id="RZF31876.1"/>
    </source>
</evidence>